<evidence type="ECO:0000259" key="4">
    <source>
        <dbReference type="PROSITE" id="PS50956"/>
    </source>
</evidence>
<dbReference type="InterPro" id="IPR036390">
    <property type="entry name" value="WH_DNA-bd_sf"/>
</dbReference>
<keyword evidence="1" id="KW-0805">Transcription regulation</keyword>
<dbReference type="InterPro" id="IPR019887">
    <property type="entry name" value="Tscrpt_reg_AsnC/Lrp_C"/>
</dbReference>
<dbReference type="GO" id="GO:0006355">
    <property type="term" value="P:regulation of DNA-templated transcription"/>
    <property type="evidence" value="ECO:0007669"/>
    <property type="project" value="UniProtKB-ARBA"/>
</dbReference>
<dbReference type="CDD" id="cd00090">
    <property type="entry name" value="HTH_ARSR"/>
    <property type="match status" value="1"/>
</dbReference>
<dbReference type="SUPFAM" id="SSF54909">
    <property type="entry name" value="Dimeric alpha+beta barrel"/>
    <property type="match status" value="1"/>
</dbReference>
<evidence type="ECO:0000313" key="6">
    <source>
        <dbReference type="Proteomes" id="UP000192721"/>
    </source>
</evidence>
<keyword evidence="3" id="KW-0804">Transcription</keyword>
<dbReference type="Pfam" id="PF13412">
    <property type="entry name" value="HTH_24"/>
    <property type="match status" value="1"/>
</dbReference>
<organism evidence="5 6">
    <name type="scientific">Chromobacterium haemolyticum</name>
    <dbReference type="NCBI Taxonomy" id="394935"/>
    <lineage>
        <taxon>Bacteria</taxon>
        <taxon>Pseudomonadati</taxon>
        <taxon>Pseudomonadota</taxon>
        <taxon>Betaproteobacteria</taxon>
        <taxon>Neisseriales</taxon>
        <taxon>Chromobacteriaceae</taxon>
        <taxon>Chromobacterium</taxon>
    </lineage>
</organism>
<proteinExistence type="predicted"/>
<dbReference type="GO" id="GO:0005829">
    <property type="term" value="C:cytosol"/>
    <property type="evidence" value="ECO:0007669"/>
    <property type="project" value="TreeGrafter"/>
</dbReference>
<dbReference type="InterPro" id="IPR011008">
    <property type="entry name" value="Dimeric_a/b-barrel"/>
</dbReference>
<comment type="caution">
    <text evidence="5">The sequence shown here is derived from an EMBL/GenBank/DDBJ whole genome shotgun (WGS) entry which is preliminary data.</text>
</comment>
<evidence type="ECO:0000256" key="1">
    <source>
        <dbReference type="ARBA" id="ARBA00023015"/>
    </source>
</evidence>
<dbReference type="SUPFAM" id="SSF46785">
    <property type="entry name" value="Winged helix' DNA-binding domain"/>
    <property type="match status" value="1"/>
</dbReference>
<gene>
    <name evidence="5" type="ORF">B0T45_13370</name>
</gene>
<dbReference type="Pfam" id="PF01037">
    <property type="entry name" value="AsnC_trans_reg"/>
    <property type="match status" value="1"/>
</dbReference>
<evidence type="ECO:0000256" key="3">
    <source>
        <dbReference type="ARBA" id="ARBA00023163"/>
    </source>
</evidence>
<dbReference type="PANTHER" id="PTHR30154">
    <property type="entry name" value="LEUCINE-RESPONSIVE REGULATORY PROTEIN"/>
    <property type="match status" value="1"/>
</dbReference>
<dbReference type="InterPro" id="IPR019888">
    <property type="entry name" value="Tscrpt_reg_AsnC-like"/>
</dbReference>
<name>A0A1W0CTZ0_9NEIS</name>
<dbReference type="SMART" id="SM00344">
    <property type="entry name" value="HTH_ASNC"/>
    <property type="match status" value="1"/>
</dbReference>
<dbReference type="GO" id="GO:0043200">
    <property type="term" value="P:response to amino acid"/>
    <property type="evidence" value="ECO:0007669"/>
    <property type="project" value="TreeGrafter"/>
</dbReference>
<evidence type="ECO:0000313" key="5">
    <source>
        <dbReference type="EMBL" id="OQS38244.1"/>
    </source>
</evidence>
<evidence type="ECO:0000256" key="2">
    <source>
        <dbReference type="ARBA" id="ARBA00023125"/>
    </source>
</evidence>
<feature type="domain" description="HTH asnC-type" evidence="4">
    <location>
        <begin position="8"/>
        <end position="69"/>
    </location>
</feature>
<dbReference type="GO" id="GO:0043565">
    <property type="term" value="F:sequence-specific DNA binding"/>
    <property type="evidence" value="ECO:0007669"/>
    <property type="project" value="InterPro"/>
</dbReference>
<dbReference type="AlphaFoldDB" id="A0A1W0CTZ0"/>
<dbReference type="PANTHER" id="PTHR30154:SF34">
    <property type="entry name" value="TRANSCRIPTIONAL REGULATOR AZLB"/>
    <property type="match status" value="1"/>
</dbReference>
<dbReference type="RefSeq" id="WP_081555804.1">
    <property type="nucleotide sequence ID" value="NZ_MUKV01000016.1"/>
</dbReference>
<dbReference type="Gene3D" id="3.30.70.920">
    <property type="match status" value="1"/>
</dbReference>
<accession>A0A1W0CTZ0</accession>
<dbReference type="Proteomes" id="UP000192721">
    <property type="component" value="Unassembled WGS sequence"/>
</dbReference>
<reference evidence="5 6" key="1">
    <citation type="submission" date="2017-02" db="EMBL/GenBank/DDBJ databases">
        <title>Chromobacterium haemolyticum H5244.</title>
        <authorList>
            <person name="Gulvik C.A."/>
        </authorList>
    </citation>
    <scope>NUCLEOTIDE SEQUENCE [LARGE SCALE GENOMIC DNA]</scope>
    <source>
        <strain evidence="5 6">H5244</strain>
    </source>
</reference>
<dbReference type="PRINTS" id="PR00033">
    <property type="entry name" value="HTHASNC"/>
</dbReference>
<dbReference type="EMBL" id="MUKV01000016">
    <property type="protein sequence ID" value="OQS38244.1"/>
    <property type="molecule type" value="Genomic_DNA"/>
</dbReference>
<dbReference type="InterPro" id="IPR036388">
    <property type="entry name" value="WH-like_DNA-bd_sf"/>
</dbReference>
<protein>
    <submittedName>
        <fullName evidence="5">AsnC family transcriptional regulator</fullName>
    </submittedName>
</protein>
<sequence>MNEKKPNLDRIDLKILAALQEDGRMSFQRLSEQVNLTPRPCLERVRRLEKAGVIRGYRAVVQLPAPVYPVIVAAQVALADHALSQQAFIKELQRSEAVLDAWLVAGSFDFQVRIGCRDIQQYRELAEQWLASSAFKIDKIITITELQEIKRSAGPLG</sequence>
<dbReference type="InterPro" id="IPR011991">
    <property type="entry name" value="ArsR-like_HTH"/>
</dbReference>
<dbReference type="PROSITE" id="PS50956">
    <property type="entry name" value="HTH_ASNC_2"/>
    <property type="match status" value="1"/>
</dbReference>
<keyword evidence="2" id="KW-0238">DNA-binding</keyword>
<dbReference type="InterPro" id="IPR000485">
    <property type="entry name" value="AsnC-type_HTH_dom"/>
</dbReference>
<dbReference type="Gene3D" id="1.10.10.10">
    <property type="entry name" value="Winged helix-like DNA-binding domain superfamily/Winged helix DNA-binding domain"/>
    <property type="match status" value="1"/>
</dbReference>